<feature type="non-terminal residue" evidence="1">
    <location>
        <position position="1"/>
    </location>
</feature>
<accession>A0A7X8H0E8</accession>
<evidence type="ECO:0000313" key="2">
    <source>
        <dbReference type="Proteomes" id="UP000541058"/>
    </source>
</evidence>
<proteinExistence type="predicted"/>
<dbReference type="EMBL" id="JAAYSM010000264">
    <property type="protein sequence ID" value="NLJ18794.1"/>
    <property type="molecule type" value="Genomic_DNA"/>
</dbReference>
<comment type="caution">
    <text evidence="1">The sequence shown here is derived from an EMBL/GenBank/DDBJ whole genome shotgun (WGS) entry which is preliminary data.</text>
</comment>
<dbReference type="Proteomes" id="UP000541058">
    <property type="component" value="Unassembled WGS sequence"/>
</dbReference>
<protein>
    <submittedName>
        <fullName evidence="1">ADP-ribose pyrophosphatase</fullName>
    </submittedName>
</protein>
<organism evidence="1 2">
    <name type="scientific">Globicatella sulfidifaciens</name>
    <dbReference type="NCBI Taxonomy" id="136093"/>
    <lineage>
        <taxon>Bacteria</taxon>
        <taxon>Bacillati</taxon>
        <taxon>Bacillota</taxon>
        <taxon>Bacilli</taxon>
        <taxon>Lactobacillales</taxon>
        <taxon>Aerococcaceae</taxon>
        <taxon>Globicatella</taxon>
    </lineage>
</organism>
<dbReference type="AlphaFoldDB" id="A0A7X8H0E8"/>
<evidence type="ECO:0000313" key="1">
    <source>
        <dbReference type="EMBL" id="NLJ18794.1"/>
    </source>
</evidence>
<sequence>TKADIRQMMSQGKIVDVKTLYALQYWLAQ</sequence>
<gene>
    <name evidence="1" type="ORF">GX355_08015</name>
</gene>
<name>A0A7X8H0E8_9LACT</name>
<reference evidence="1 2" key="1">
    <citation type="journal article" date="2020" name="Biotechnol. Biofuels">
        <title>New insights from the biogas microbiome by comprehensive genome-resolved metagenomics of nearly 1600 species originating from multiple anaerobic digesters.</title>
        <authorList>
            <person name="Campanaro S."/>
            <person name="Treu L."/>
            <person name="Rodriguez-R L.M."/>
            <person name="Kovalovszki A."/>
            <person name="Ziels R.M."/>
            <person name="Maus I."/>
            <person name="Zhu X."/>
            <person name="Kougias P.G."/>
            <person name="Basile A."/>
            <person name="Luo G."/>
            <person name="Schluter A."/>
            <person name="Konstantinidis K.T."/>
            <person name="Angelidaki I."/>
        </authorList>
    </citation>
    <scope>NUCLEOTIDE SEQUENCE [LARGE SCALE GENOMIC DNA]</scope>
    <source>
        <strain evidence="1">AS23ysBPME_34</strain>
    </source>
</reference>